<dbReference type="InterPro" id="IPR045001">
    <property type="entry name" value="DRG"/>
</dbReference>
<dbReference type="InterPro" id="IPR006074">
    <property type="entry name" value="GTP1-OBG_CS"/>
</dbReference>
<dbReference type="Gene3D" id="3.10.20.30">
    <property type="match status" value="1"/>
</dbReference>
<dbReference type="STRING" id="1802479.A2Y68_03415"/>
<keyword evidence="3" id="KW-0342">GTP-binding</keyword>
<dbReference type="Gene3D" id="3.40.50.300">
    <property type="entry name" value="P-loop containing nucleotide triphosphate hydrolases"/>
    <property type="match status" value="1"/>
</dbReference>
<dbReference type="Pfam" id="PF16897">
    <property type="entry name" value="MMR_HSR1_Xtn"/>
    <property type="match status" value="1"/>
</dbReference>
<dbReference type="GO" id="GO:0005525">
    <property type="term" value="F:GTP binding"/>
    <property type="evidence" value="ECO:0007669"/>
    <property type="project" value="UniProtKB-KW"/>
</dbReference>
<dbReference type="AlphaFoldDB" id="A0A1F7X3I2"/>
<gene>
    <name evidence="5" type="ORF">A2Y68_03415</name>
</gene>
<accession>A0A1F7X3I2</accession>
<evidence type="ECO:0000313" key="6">
    <source>
        <dbReference type="Proteomes" id="UP000176778"/>
    </source>
</evidence>
<dbReference type="PROSITE" id="PS00905">
    <property type="entry name" value="GTP1_OBG"/>
    <property type="match status" value="1"/>
</dbReference>
<dbReference type="InterPro" id="IPR031167">
    <property type="entry name" value="G_OBG"/>
</dbReference>
<protein>
    <recommendedName>
        <fullName evidence="4">OBG-type G domain-containing protein</fullName>
    </recommendedName>
</protein>
<evidence type="ECO:0000256" key="3">
    <source>
        <dbReference type="ARBA" id="ARBA00023134"/>
    </source>
</evidence>
<dbReference type="CDD" id="cd01896">
    <property type="entry name" value="DRG"/>
    <property type="match status" value="1"/>
</dbReference>
<dbReference type="InterPro" id="IPR006073">
    <property type="entry name" value="GTP-bd"/>
</dbReference>
<dbReference type="InterPro" id="IPR031662">
    <property type="entry name" value="GTP-binding_2"/>
</dbReference>
<dbReference type="Pfam" id="PF01926">
    <property type="entry name" value="MMR_HSR1"/>
    <property type="match status" value="1"/>
</dbReference>
<feature type="domain" description="OBG-type G" evidence="4">
    <location>
        <begin position="65"/>
        <end position="285"/>
    </location>
</feature>
<keyword evidence="1" id="KW-0547">Nucleotide-binding</keyword>
<dbReference type="PROSITE" id="PS51710">
    <property type="entry name" value="G_OBG"/>
    <property type="match status" value="1"/>
</dbReference>
<evidence type="ECO:0000256" key="1">
    <source>
        <dbReference type="ARBA" id="ARBA00022741"/>
    </source>
</evidence>
<keyword evidence="2" id="KW-0460">Magnesium</keyword>
<dbReference type="PANTHER" id="PTHR43127">
    <property type="entry name" value="DEVELOPMENTALLY-REGULATED GTP-BINDING PROTEIN 2"/>
    <property type="match status" value="1"/>
</dbReference>
<proteinExistence type="predicted"/>
<sequence length="359" mass="39746">MADFTQQIEDIEKEIRETPYHKGTEHHIGKLRARLSRLKDRQFEGVIRAHGGGGGGYAVRKEGDATVVLIGPPSAGKSTLINRLTNAESKVAPYAFTTVSVIPGMLKFNDAYIQIMDVPGLIEGARHGKGRGKEVLSVARGADLLLIMTDVERADQTQTLQKELEEAGIRINKTQPGIRIDKKPEGGLNVQSNITQQLSKETIKEIAKEYGIKNADIVLKENFSMERLLDAFSPSRAYLDAIFVINKIDQDKKINRLPKDIFIAISAETGEGIDELLTQIWQRLRLLKIYLVKADEEPGTANPMITKEGKTLAQVAEEIGEDFASDKKLAKIWGPAAHFPGQEVPLTTKVSPELQVRFI</sequence>
<reference evidence="5 6" key="1">
    <citation type="journal article" date="2016" name="Nat. Commun.">
        <title>Thousands of microbial genomes shed light on interconnected biogeochemical processes in an aquifer system.</title>
        <authorList>
            <person name="Anantharaman K."/>
            <person name="Brown C.T."/>
            <person name="Hug L.A."/>
            <person name="Sharon I."/>
            <person name="Castelle C.J."/>
            <person name="Probst A.J."/>
            <person name="Thomas B.C."/>
            <person name="Singh A."/>
            <person name="Wilkins M.J."/>
            <person name="Karaoz U."/>
            <person name="Brodie E.L."/>
            <person name="Williams K.H."/>
            <person name="Hubbard S.S."/>
            <person name="Banfield J.F."/>
        </authorList>
    </citation>
    <scope>NUCLEOTIDE SEQUENCE [LARGE SCALE GENOMIC DNA]</scope>
</reference>
<dbReference type="SUPFAM" id="SSF52540">
    <property type="entry name" value="P-loop containing nucleoside triphosphate hydrolases"/>
    <property type="match status" value="1"/>
</dbReference>
<evidence type="ECO:0000313" key="5">
    <source>
        <dbReference type="EMBL" id="OGM09650.1"/>
    </source>
</evidence>
<name>A0A1F7X3I2_9BACT</name>
<dbReference type="Proteomes" id="UP000176778">
    <property type="component" value="Unassembled WGS sequence"/>
</dbReference>
<organism evidence="5 6">
    <name type="scientific">Candidatus Woesebacteria bacterium RBG_13_46_13</name>
    <dbReference type="NCBI Taxonomy" id="1802479"/>
    <lineage>
        <taxon>Bacteria</taxon>
        <taxon>Candidatus Woeseibacteriota</taxon>
    </lineage>
</organism>
<dbReference type="EMBL" id="MGFR01000003">
    <property type="protein sequence ID" value="OGM09650.1"/>
    <property type="molecule type" value="Genomic_DNA"/>
</dbReference>
<evidence type="ECO:0000259" key="4">
    <source>
        <dbReference type="PROSITE" id="PS51710"/>
    </source>
</evidence>
<dbReference type="GO" id="GO:0003924">
    <property type="term" value="F:GTPase activity"/>
    <property type="evidence" value="ECO:0007669"/>
    <property type="project" value="InterPro"/>
</dbReference>
<dbReference type="PRINTS" id="PR00326">
    <property type="entry name" value="GTP1OBG"/>
</dbReference>
<dbReference type="InterPro" id="IPR012675">
    <property type="entry name" value="Beta-grasp_dom_sf"/>
</dbReference>
<comment type="caution">
    <text evidence="5">The sequence shown here is derived from an EMBL/GenBank/DDBJ whole genome shotgun (WGS) entry which is preliminary data.</text>
</comment>
<dbReference type="InterPro" id="IPR027417">
    <property type="entry name" value="P-loop_NTPase"/>
</dbReference>
<evidence type="ECO:0000256" key="2">
    <source>
        <dbReference type="ARBA" id="ARBA00022842"/>
    </source>
</evidence>
<dbReference type="NCBIfam" id="TIGR00231">
    <property type="entry name" value="small_GTP"/>
    <property type="match status" value="1"/>
</dbReference>
<dbReference type="InterPro" id="IPR005225">
    <property type="entry name" value="Small_GTP-bd"/>
</dbReference>